<accession>A0A8J7DDJ6</accession>
<dbReference type="PANTHER" id="PTHR43451:SF1">
    <property type="entry name" value="ACETYLTRANSFERASE"/>
    <property type="match status" value="1"/>
</dbReference>
<gene>
    <name evidence="2" type="ORF">IQ276_13875</name>
</gene>
<dbReference type="GO" id="GO:0016747">
    <property type="term" value="F:acyltransferase activity, transferring groups other than amino-acyl groups"/>
    <property type="evidence" value="ECO:0007669"/>
    <property type="project" value="InterPro"/>
</dbReference>
<dbReference type="SUPFAM" id="SSF55729">
    <property type="entry name" value="Acyl-CoA N-acyltransferases (Nat)"/>
    <property type="match status" value="1"/>
</dbReference>
<dbReference type="InterPro" id="IPR016181">
    <property type="entry name" value="Acyl_CoA_acyltransferase"/>
</dbReference>
<evidence type="ECO:0000313" key="3">
    <source>
        <dbReference type="Proteomes" id="UP000622533"/>
    </source>
</evidence>
<dbReference type="PANTHER" id="PTHR43451">
    <property type="entry name" value="ACETYLTRANSFERASE (GNAT) FAMILY PROTEIN"/>
    <property type="match status" value="1"/>
</dbReference>
<evidence type="ECO:0000259" key="1">
    <source>
        <dbReference type="PROSITE" id="PS51186"/>
    </source>
</evidence>
<comment type="caution">
    <text evidence="2">The sequence shown here is derived from an EMBL/GenBank/DDBJ whole genome shotgun (WGS) entry which is preliminary data.</text>
</comment>
<dbReference type="CDD" id="cd04301">
    <property type="entry name" value="NAT_SF"/>
    <property type="match status" value="1"/>
</dbReference>
<protein>
    <submittedName>
        <fullName evidence="2">GNAT family N-acetyltransferase</fullName>
    </submittedName>
</protein>
<dbReference type="Pfam" id="PF13673">
    <property type="entry name" value="Acetyltransf_10"/>
    <property type="match status" value="1"/>
</dbReference>
<dbReference type="Gene3D" id="3.40.630.30">
    <property type="match status" value="1"/>
</dbReference>
<dbReference type="RefSeq" id="WP_193917138.1">
    <property type="nucleotide sequence ID" value="NZ_JADEXS020000001.1"/>
</dbReference>
<dbReference type="Proteomes" id="UP000622533">
    <property type="component" value="Unassembled WGS sequence"/>
</dbReference>
<proteinExistence type="predicted"/>
<reference evidence="2" key="1">
    <citation type="submission" date="2020-10" db="EMBL/GenBank/DDBJ databases">
        <authorList>
            <person name="Castelo-Branco R."/>
            <person name="Eusebio N."/>
            <person name="Adriana R."/>
            <person name="Vieira A."/>
            <person name="Brugerolle De Fraissinette N."/>
            <person name="Rezende De Castro R."/>
            <person name="Schneider M.P."/>
            <person name="Vasconcelos V."/>
            <person name="Leao P.N."/>
        </authorList>
    </citation>
    <scope>NUCLEOTIDE SEQUENCE</scope>
    <source>
        <strain evidence="2">LEGE 12446</strain>
    </source>
</reference>
<dbReference type="InterPro" id="IPR052564">
    <property type="entry name" value="N-acetyltrans/Recomb-assoc"/>
</dbReference>
<dbReference type="EMBL" id="JADEXS010000164">
    <property type="protein sequence ID" value="MBE9023475.1"/>
    <property type="molecule type" value="Genomic_DNA"/>
</dbReference>
<sequence>MSVNKISLRPANEKDAWVLSAIHIAAIKALPATFYTEKELLAWRNNRNQPDGSNILKNMKVESLWVAVEGDVVMGFASFVVDELIGLYVHPKYQGKGIGRALVEHFCNEASDRSINKVITTASLYAEGFYVKLGFTAIQRAPHYLRNGVVVPVTKMSKILTRAEEIV</sequence>
<dbReference type="InterPro" id="IPR000182">
    <property type="entry name" value="GNAT_dom"/>
</dbReference>
<keyword evidence="3" id="KW-1185">Reference proteome</keyword>
<dbReference type="PROSITE" id="PS51186">
    <property type="entry name" value="GNAT"/>
    <property type="match status" value="1"/>
</dbReference>
<organism evidence="2 3">
    <name type="scientific">Desmonostoc muscorum LEGE 12446</name>
    <dbReference type="NCBI Taxonomy" id="1828758"/>
    <lineage>
        <taxon>Bacteria</taxon>
        <taxon>Bacillati</taxon>
        <taxon>Cyanobacteriota</taxon>
        <taxon>Cyanophyceae</taxon>
        <taxon>Nostocales</taxon>
        <taxon>Nostocaceae</taxon>
        <taxon>Desmonostoc</taxon>
    </lineage>
</organism>
<dbReference type="AlphaFoldDB" id="A0A8J7DDJ6"/>
<evidence type="ECO:0000313" key="2">
    <source>
        <dbReference type="EMBL" id="MBE9023475.1"/>
    </source>
</evidence>
<feature type="domain" description="N-acetyltransferase" evidence="1">
    <location>
        <begin position="6"/>
        <end position="161"/>
    </location>
</feature>
<name>A0A8J7DDJ6_DESMC</name>